<feature type="compositionally biased region" description="Polar residues" evidence="1">
    <location>
        <begin position="266"/>
        <end position="278"/>
    </location>
</feature>
<proteinExistence type="predicted"/>
<feature type="compositionally biased region" description="Basic residues" evidence="1">
    <location>
        <begin position="9"/>
        <end position="21"/>
    </location>
</feature>
<feature type="compositionally biased region" description="Polar residues" evidence="1">
    <location>
        <begin position="295"/>
        <end position="331"/>
    </location>
</feature>
<dbReference type="InParanoid" id="A0A0Q9XFR4"/>
<dbReference type="Proteomes" id="UP000009192">
    <property type="component" value="Unassembled WGS sequence"/>
</dbReference>
<reference evidence="2 3" key="1">
    <citation type="journal article" date="2007" name="Nature">
        <title>Evolution of genes and genomes on the Drosophila phylogeny.</title>
        <authorList>
            <consortium name="Drosophila 12 Genomes Consortium"/>
            <person name="Clark A.G."/>
            <person name="Eisen M.B."/>
            <person name="Smith D.R."/>
            <person name="Bergman C.M."/>
            <person name="Oliver B."/>
            <person name="Markow T.A."/>
            <person name="Kaufman T.C."/>
            <person name="Kellis M."/>
            <person name="Gelbart W."/>
            <person name="Iyer V.N."/>
            <person name="Pollard D.A."/>
            <person name="Sackton T.B."/>
            <person name="Larracuente A.M."/>
            <person name="Singh N.D."/>
            <person name="Abad J.P."/>
            <person name="Abt D.N."/>
            <person name="Adryan B."/>
            <person name="Aguade M."/>
            <person name="Akashi H."/>
            <person name="Anderson W.W."/>
            <person name="Aquadro C.F."/>
            <person name="Ardell D.H."/>
            <person name="Arguello R."/>
            <person name="Artieri C.G."/>
            <person name="Barbash D.A."/>
            <person name="Barker D."/>
            <person name="Barsanti P."/>
            <person name="Batterham P."/>
            <person name="Batzoglou S."/>
            <person name="Begun D."/>
            <person name="Bhutkar A."/>
            <person name="Blanco E."/>
            <person name="Bosak S.A."/>
            <person name="Bradley R.K."/>
            <person name="Brand A.D."/>
            <person name="Brent M.R."/>
            <person name="Brooks A.N."/>
            <person name="Brown R.H."/>
            <person name="Butlin R.K."/>
            <person name="Caggese C."/>
            <person name="Calvi B.R."/>
            <person name="Bernardo de Carvalho A."/>
            <person name="Caspi A."/>
            <person name="Castrezana S."/>
            <person name="Celniker S.E."/>
            <person name="Chang J.L."/>
            <person name="Chapple C."/>
            <person name="Chatterji S."/>
            <person name="Chinwalla A."/>
            <person name="Civetta A."/>
            <person name="Clifton S.W."/>
            <person name="Comeron J.M."/>
            <person name="Costello J.C."/>
            <person name="Coyne J.A."/>
            <person name="Daub J."/>
            <person name="David R.G."/>
            <person name="Delcher A.L."/>
            <person name="Delehaunty K."/>
            <person name="Do C.B."/>
            <person name="Ebling H."/>
            <person name="Edwards K."/>
            <person name="Eickbush T."/>
            <person name="Evans J.D."/>
            <person name="Filipski A."/>
            <person name="Findeiss S."/>
            <person name="Freyhult E."/>
            <person name="Fulton L."/>
            <person name="Fulton R."/>
            <person name="Garcia A.C."/>
            <person name="Gardiner A."/>
            <person name="Garfield D.A."/>
            <person name="Garvin B.E."/>
            <person name="Gibson G."/>
            <person name="Gilbert D."/>
            <person name="Gnerre S."/>
            <person name="Godfrey J."/>
            <person name="Good R."/>
            <person name="Gotea V."/>
            <person name="Gravely B."/>
            <person name="Greenberg A.J."/>
            <person name="Griffiths-Jones S."/>
            <person name="Gross S."/>
            <person name="Guigo R."/>
            <person name="Gustafson E.A."/>
            <person name="Haerty W."/>
            <person name="Hahn M.W."/>
            <person name="Halligan D.L."/>
            <person name="Halpern A.L."/>
            <person name="Halter G.M."/>
            <person name="Han M.V."/>
            <person name="Heger A."/>
            <person name="Hillier L."/>
            <person name="Hinrichs A.S."/>
            <person name="Holmes I."/>
            <person name="Hoskins R.A."/>
            <person name="Hubisz M.J."/>
            <person name="Hultmark D."/>
            <person name="Huntley M.A."/>
            <person name="Jaffe D.B."/>
            <person name="Jagadeeshan S."/>
            <person name="Jeck W.R."/>
            <person name="Johnson J."/>
            <person name="Jones C.D."/>
            <person name="Jordan W.C."/>
            <person name="Karpen G.H."/>
            <person name="Kataoka E."/>
            <person name="Keightley P.D."/>
            <person name="Kheradpour P."/>
            <person name="Kirkness E.F."/>
            <person name="Koerich L.B."/>
            <person name="Kristiansen K."/>
            <person name="Kudrna D."/>
            <person name="Kulathinal R.J."/>
            <person name="Kumar S."/>
            <person name="Kwok R."/>
            <person name="Lander E."/>
            <person name="Langley C.H."/>
            <person name="Lapoint R."/>
            <person name="Lazzaro B.P."/>
            <person name="Lee S.J."/>
            <person name="Levesque L."/>
            <person name="Li R."/>
            <person name="Lin C.F."/>
            <person name="Lin M.F."/>
            <person name="Lindblad-Toh K."/>
            <person name="Llopart A."/>
            <person name="Long M."/>
            <person name="Low L."/>
            <person name="Lozovsky E."/>
            <person name="Lu J."/>
            <person name="Luo M."/>
            <person name="Machado C.A."/>
            <person name="Makalowski W."/>
            <person name="Marzo M."/>
            <person name="Matsuda M."/>
            <person name="Matzkin L."/>
            <person name="McAllister B."/>
            <person name="McBride C.S."/>
            <person name="McKernan B."/>
            <person name="McKernan K."/>
            <person name="Mendez-Lago M."/>
            <person name="Minx P."/>
            <person name="Mollenhauer M.U."/>
            <person name="Montooth K."/>
            <person name="Mount S.M."/>
            <person name="Mu X."/>
            <person name="Myers E."/>
            <person name="Negre B."/>
            <person name="Newfeld S."/>
            <person name="Nielsen R."/>
            <person name="Noor M.A."/>
            <person name="O'Grady P."/>
            <person name="Pachter L."/>
            <person name="Papaceit M."/>
            <person name="Parisi M.J."/>
            <person name="Parisi M."/>
            <person name="Parts L."/>
            <person name="Pedersen J.S."/>
            <person name="Pesole G."/>
            <person name="Phillippy A.M."/>
            <person name="Ponting C.P."/>
            <person name="Pop M."/>
            <person name="Porcelli D."/>
            <person name="Powell J.R."/>
            <person name="Prohaska S."/>
            <person name="Pruitt K."/>
            <person name="Puig M."/>
            <person name="Quesneville H."/>
            <person name="Ram K.R."/>
            <person name="Rand D."/>
            <person name="Rasmussen M.D."/>
            <person name="Reed L.K."/>
            <person name="Reenan R."/>
            <person name="Reily A."/>
            <person name="Remington K.A."/>
            <person name="Rieger T.T."/>
            <person name="Ritchie M.G."/>
            <person name="Robin C."/>
            <person name="Rogers Y.H."/>
            <person name="Rohde C."/>
            <person name="Rozas J."/>
            <person name="Rubenfield M.J."/>
            <person name="Ruiz A."/>
            <person name="Russo S."/>
            <person name="Salzberg S.L."/>
            <person name="Sanchez-Gracia A."/>
            <person name="Saranga D.J."/>
            <person name="Sato H."/>
            <person name="Schaeffer S.W."/>
            <person name="Schatz M.C."/>
            <person name="Schlenke T."/>
            <person name="Schwartz R."/>
            <person name="Segarra C."/>
            <person name="Singh R.S."/>
            <person name="Sirot L."/>
            <person name="Sirota M."/>
            <person name="Sisneros N.B."/>
            <person name="Smith C.D."/>
            <person name="Smith T.F."/>
            <person name="Spieth J."/>
            <person name="Stage D.E."/>
            <person name="Stark A."/>
            <person name="Stephan W."/>
            <person name="Strausberg R.L."/>
            <person name="Strempel S."/>
            <person name="Sturgill D."/>
            <person name="Sutton G."/>
            <person name="Sutton G.G."/>
            <person name="Tao W."/>
            <person name="Teichmann S."/>
            <person name="Tobari Y.N."/>
            <person name="Tomimura Y."/>
            <person name="Tsolas J.M."/>
            <person name="Valente V.L."/>
            <person name="Venter E."/>
            <person name="Venter J.C."/>
            <person name="Vicario S."/>
            <person name="Vieira F.G."/>
            <person name="Vilella A.J."/>
            <person name="Villasante A."/>
            <person name="Walenz B."/>
            <person name="Wang J."/>
            <person name="Wasserman M."/>
            <person name="Watts T."/>
            <person name="Wilson D."/>
            <person name="Wilson R.K."/>
            <person name="Wing R.A."/>
            <person name="Wolfner M.F."/>
            <person name="Wong A."/>
            <person name="Wong G.K."/>
            <person name="Wu C.I."/>
            <person name="Wu G."/>
            <person name="Yamamoto D."/>
            <person name="Yang H.P."/>
            <person name="Yang S.P."/>
            <person name="Yorke J.A."/>
            <person name="Yoshida K."/>
            <person name="Zdobnov E."/>
            <person name="Zhang P."/>
            <person name="Zhang Y."/>
            <person name="Zimin A.V."/>
            <person name="Baldwin J."/>
            <person name="Abdouelleil A."/>
            <person name="Abdulkadir J."/>
            <person name="Abebe A."/>
            <person name="Abera B."/>
            <person name="Abreu J."/>
            <person name="Acer S.C."/>
            <person name="Aftuck L."/>
            <person name="Alexander A."/>
            <person name="An P."/>
            <person name="Anderson E."/>
            <person name="Anderson S."/>
            <person name="Arachi H."/>
            <person name="Azer M."/>
            <person name="Bachantsang P."/>
            <person name="Barry A."/>
            <person name="Bayul T."/>
            <person name="Berlin A."/>
            <person name="Bessette D."/>
            <person name="Bloom T."/>
            <person name="Blye J."/>
            <person name="Boguslavskiy L."/>
            <person name="Bonnet C."/>
            <person name="Boukhgalter B."/>
            <person name="Bourzgui I."/>
            <person name="Brown A."/>
            <person name="Cahill P."/>
            <person name="Channer S."/>
            <person name="Cheshatsang Y."/>
            <person name="Chuda L."/>
            <person name="Citroen M."/>
            <person name="Collymore A."/>
            <person name="Cooke P."/>
            <person name="Costello M."/>
            <person name="D'Aco K."/>
            <person name="Daza R."/>
            <person name="De Haan G."/>
            <person name="DeGray S."/>
            <person name="DeMaso C."/>
            <person name="Dhargay N."/>
            <person name="Dooley K."/>
            <person name="Dooley E."/>
            <person name="Doricent M."/>
            <person name="Dorje P."/>
            <person name="Dorjee K."/>
            <person name="Dupes A."/>
            <person name="Elong R."/>
            <person name="Falk J."/>
            <person name="Farina A."/>
            <person name="Faro S."/>
            <person name="Ferguson D."/>
            <person name="Fisher S."/>
            <person name="Foley C.D."/>
            <person name="Franke A."/>
            <person name="Friedrich D."/>
            <person name="Gadbois L."/>
            <person name="Gearin G."/>
            <person name="Gearin C.R."/>
            <person name="Giannoukos G."/>
            <person name="Goode T."/>
            <person name="Graham J."/>
            <person name="Grandbois E."/>
            <person name="Grewal S."/>
            <person name="Gyaltsen K."/>
            <person name="Hafez N."/>
            <person name="Hagos B."/>
            <person name="Hall J."/>
            <person name="Henson C."/>
            <person name="Hollinger A."/>
            <person name="Honan T."/>
            <person name="Huard M.D."/>
            <person name="Hughes L."/>
            <person name="Hurhula B."/>
            <person name="Husby M.E."/>
            <person name="Kamat A."/>
            <person name="Kanga B."/>
            <person name="Kashin S."/>
            <person name="Khazanovich D."/>
            <person name="Kisner P."/>
            <person name="Lance K."/>
            <person name="Lara M."/>
            <person name="Lee W."/>
            <person name="Lennon N."/>
            <person name="Letendre F."/>
            <person name="LeVine R."/>
            <person name="Lipovsky A."/>
            <person name="Liu X."/>
            <person name="Liu J."/>
            <person name="Liu S."/>
            <person name="Lokyitsang T."/>
            <person name="Lokyitsang Y."/>
            <person name="Lubonja R."/>
            <person name="Lui A."/>
            <person name="MacDonald P."/>
            <person name="Magnisalis V."/>
            <person name="Maru K."/>
            <person name="Matthews C."/>
            <person name="McCusker W."/>
            <person name="McDonough S."/>
            <person name="Mehta T."/>
            <person name="Meldrim J."/>
            <person name="Meneus L."/>
            <person name="Mihai O."/>
            <person name="Mihalev A."/>
            <person name="Mihova T."/>
            <person name="Mittelman R."/>
            <person name="Mlenga V."/>
            <person name="Montmayeur A."/>
            <person name="Mulrain L."/>
            <person name="Navidi A."/>
            <person name="Naylor J."/>
            <person name="Negash T."/>
            <person name="Nguyen T."/>
            <person name="Nguyen N."/>
            <person name="Nicol R."/>
            <person name="Norbu C."/>
            <person name="Norbu N."/>
            <person name="Novod N."/>
            <person name="O'Neill B."/>
            <person name="Osman S."/>
            <person name="Markiewicz E."/>
            <person name="Oyono O.L."/>
            <person name="Patti C."/>
            <person name="Phunkhang P."/>
            <person name="Pierre F."/>
            <person name="Priest M."/>
            <person name="Raghuraman S."/>
            <person name="Rege F."/>
            <person name="Reyes R."/>
            <person name="Rise C."/>
            <person name="Rogov P."/>
            <person name="Ross K."/>
            <person name="Ryan E."/>
            <person name="Settipalli S."/>
            <person name="Shea T."/>
            <person name="Sherpa N."/>
            <person name="Shi L."/>
            <person name="Shih D."/>
            <person name="Sparrow T."/>
            <person name="Spaulding J."/>
            <person name="Stalker J."/>
            <person name="Stange-Thomann N."/>
            <person name="Stavropoulos S."/>
            <person name="Stone C."/>
            <person name="Strader C."/>
            <person name="Tesfaye S."/>
            <person name="Thomson T."/>
            <person name="Thoulutsang Y."/>
            <person name="Thoulutsang D."/>
            <person name="Topham K."/>
            <person name="Topping I."/>
            <person name="Tsamla T."/>
            <person name="Vassiliev H."/>
            <person name="Vo A."/>
            <person name="Wangchuk T."/>
            <person name="Wangdi T."/>
            <person name="Weiand M."/>
            <person name="Wilkinson J."/>
            <person name="Wilson A."/>
            <person name="Yadav S."/>
            <person name="Young G."/>
            <person name="Yu Q."/>
            <person name="Zembek L."/>
            <person name="Zhong D."/>
            <person name="Zimmer A."/>
            <person name="Zwirko Z."/>
            <person name="Jaffe D.B."/>
            <person name="Alvarez P."/>
            <person name="Brockman W."/>
            <person name="Butler J."/>
            <person name="Chin C."/>
            <person name="Gnerre S."/>
            <person name="Grabherr M."/>
            <person name="Kleber M."/>
            <person name="Mauceli E."/>
            <person name="MacCallum I."/>
        </authorList>
    </citation>
    <scope>NUCLEOTIDE SEQUENCE [LARGE SCALE GENOMIC DNA]</scope>
    <source>
        <strain evidence="3">Tucson 15081-1352.22</strain>
    </source>
</reference>
<dbReference type="OrthoDB" id="7883925at2759"/>
<sequence length="370" mass="39188">MIPLEVKPRKPRKPYGPRKKKVEPTPTPAVTGAAAAPPLDIGLALPVAPSLHSSLLSGLPATPFNSAAADTPTVPSTLATPVSTTLATPMPPGENSVPAVKPKRKYTKRNPAAVKPPQAPDASASDAPPKTKRPYVRRAPKKSPKPKASPKKRGRPPKAKMVPPETFIPKPSVNPMTTCADDSIKDILKRVTDVDSKRLKPVKSTESSERQPTSQIPTAPCPVPTGRPSAEPLSTVPKGSWPPARVVAPGANTILPGQAMPMEPNGRSTLPQQSTPATAGQPILPTIPKKRRASNRQNPTETNTLVQESYPQPASNIFPTGPQRASEQFPTGPQPAPDLPIEQPIASKKRRVSNCLSVEGTNAKPHTLPQ</sequence>
<dbReference type="KEGG" id="dmo:Dmoj_GI16399"/>
<feature type="compositionally biased region" description="Polar residues" evidence="1">
    <location>
        <begin position="73"/>
        <end position="87"/>
    </location>
</feature>
<feature type="region of interest" description="Disordered" evidence="1">
    <location>
        <begin position="53"/>
        <end position="370"/>
    </location>
</feature>
<feature type="compositionally biased region" description="Basic and acidic residues" evidence="1">
    <location>
        <begin position="182"/>
        <end position="198"/>
    </location>
</feature>
<dbReference type="AlphaFoldDB" id="A0A0Q9XFR4"/>
<evidence type="ECO:0000313" key="2">
    <source>
        <dbReference type="EMBL" id="KRG07125.1"/>
    </source>
</evidence>
<evidence type="ECO:0000256" key="1">
    <source>
        <dbReference type="SAM" id="MobiDB-lite"/>
    </source>
</evidence>
<keyword evidence="3" id="KW-1185">Reference proteome</keyword>
<organism evidence="2 3">
    <name type="scientific">Drosophila mojavensis</name>
    <name type="common">Fruit fly</name>
    <dbReference type="NCBI Taxonomy" id="7230"/>
    <lineage>
        <taxon>Eukaryota</taxon>
        <taxon>Metazoa</taxon>
        <taxon>Ecdysozoa</taxon>
        <taxon>Arthropoda</taxon>
        <taxon>Hexapoda</taxon>
        <taxon>Insecta</taxon>
        <taxon>Pterygota</taxon>
        <taxon>Neoptera</taxon>
        <taxon>Endopterygota</taxon>
        <taxon>Diptera</taxon>
        <taxon>Brachycera</taxon>
        <taxon>Muscomorpha</taxon>
        <taxon>Ephydroidea</taxon>
        <taxon>Drosophilidae</taxon>
        <taxon>Drosophila</taxon>
    </lineage>
</organism>
<gene>
    <name evidence="2" type="primary">Dmoj\GI16399</name>
    <name evidence="2" type="ORF">Dmoj_GI16399</name>
</gene>
<protein>
    <submittedName>
        <fullName evidence="2">Uncharacterized protein</fullName>
    </submittedName>
</protein>
<dbReference type="EMBL" id="CH933812">
    <property type="protein sequence ID" value="KRG07125.1"/>
    <property type="molecule type" value="Genomic_DNA"/>
</dbReference>
<feature type="region of interest" description="Disordered" evidence="1">
    <location>
        <begin position="1"/>
        <end position="34"/>
    </location>
</feature>
<accession>A0A0Q9XFR4</accession>
<feature type="compositionally biased region" description="Basic residues" evidence="1">
    <location>
        <begin position="130"/>
        <end position="158"/>
    </location>
</feature>
<name>A0A0Q9XFR4_DROMO</name>
<evidence type="ECO:0000313" key="3">
    <source>
        <dbReference type="Proteomes" id="UP000009192"/>
    </source>
</evidence>